<reference evidence="1" key="1">
    <citation type="journal article" date="2019" name="bioRxiv">
        <title>The Genome of the Zebra Mussel, Dreissena polymorpha: A Resource for Invasive Species Research.</title>
        <authorList>
            <person name="McCartney M.A."/>
            <person name="Auch B."/>
            <person name="Kono T."/>
            <person name="Mallez S."/>
            <person name="Zhang Y."/>
            <person name="Obille A."/>
            <person name="Becker A."/>
            <person name="Abrahante J.E."/>
            <person name="Garbe J."/>
            <person name="Badalamenti J.P."/>
            <person name="Herman A."/>
            <person name="Mangelson H."/>
            <person name="Liachko I."/>
            <person name="Sullivan S."/>
            <person name="Sone E.D."/>
            <person name="Koren S."/>
            <person name="Silverstein K.A.T."/>
            <person name="Beckman K.B."/>
            <person name="Gohl D.M."/>
        </authorList>
    </citation>
    <scope>NUCLEOTIDE SEQUENCE</scope>
    <source>
        <strain evidence="1">Duluth1</strain>
        <tissue evidence="1">Whole animal</tissue>
    </source>
</reference>
<keyword evidence="2" id="KW-1185">Reference proteome</keyword>
<name>A0A9D4GDX6_DREPO</name>
<dbReference type="Proteomes" id="UP000828390">
    <property type="component" value="Unassembled WGS sequence"/>
</dbReference>
<gene>
    <name evidence="1" type="ORF">DPMN_143872</name>
</gene>
<accession>A0A9D4GDX6</accession>
<organism evidence="1 2">
    <name type="scientific">Dreissena polymorpha</name>
    <name type="common">Zebra mussel</name>
    <name type="synonym">Mytilus polymorpha</name>
    <dbReference type="NCBI Taxonomy" id="45954"/>
    <lineage>
        <taxon>Eukaryota</taxon>
        <taxon>Metazoa</taxon>
        <taxon>Spiralia</taxon>
        <taxon>Lophotrochozoa</taxon>
        <taxon>Mollusca</taxon>
        <taxon>Bivalvia</taxon>
        <taxon>Autobranchia</taxon>
        <taxon>Heteroconchia</taxon>
        <taxon>Euheterodonta</taxon>
        <taxon>Imparidentia</taxon>
        <taxon>Neoheterodontei</taxon>
        <taxon>Myida</taxon>
        <taxon>Dreissenoidea</taxon>
        <taxon>Dreissenidae</taxon>
        <taxon>Dreissena</taxon>
    </lineage>
</organism>
<dbReference type="AlphaFoldDB" id="A0A9D4GDX6"/>
<reference evidence="1" key="2">
    <citation type="submission" date="2020-11" db="EMBL/GenBank/DDBJ databases">
        <authorList>
            <person name="McCartney M.A."/>
            <person name="Auch B."/>
            <person name="Kono T."/>
            <person name="Mallez S."/>
            <person name="Becker A."/>
            <person name="Gohl D.M."/>
            <person name="Silverstein K.A.T."/>
            <person name="Koren S."/>
            <person name="Bechman K.B."/>
            <person name="Herman A."/>
            <person name="Abrahante J.E."/>
            <person name="Garbe J."/>
        </authorList>
    </citation>
    <scope>NUCLEOTIDE SEQUENCE</scope>
    <source>
        <strain evidence="1">Duluth1</strain>
        <tissue evidence="1">Whole animal</tissue>
    </source>
</reference>
<dbReference type="EMBL" id="JAIWYP010000006">
    <property type="protein sequence ID" value="KAH3815350.1"/>
    <property type="molecule type" value="Genomic_DNA"/>
</dbReference>
<protein>
    <submittedName>
        <fullName evidence="1">Uncharacterized protein</fullName>
    </submittedName>
</protein>
<evidence type="ECO:0000313" key="2">
    <source>
        <dbReference type="Proteomes" id="UP000828390"/>
    </source>
</evidence>
<comment type="caution">
    <text evidence="1">The sequence shown here is derived from an EMBL/GenBank/DDBJ whole genome shotgun (WGS) entry which is preliminary data.</text>
</comment>
<proteinExistence type="predicted"/>
<evidence type="ECO:0000313" key="1">
    <source>
        <dbReference type="EMBL" id="KAH3815350.1"/>
    </source>
</evidence>
<sequence length="85" mass="9485">MTPDNPIRGNPRKNHTPGTILACQYPDIQADVDDPKPLTDYPKALLKVRGRSEPCHGASLGATSHGQPQTLYPNKKRLYWNYSVI</sequence>